<dbReference type="Pfam" id="PF26337">
    <property type="entry name" value="Gtf3_C"/>
    <property type="match status" value="1"/>
</dbReference>
<reference evidence="4 5" key="1">
    <citation type="submission" date="2018-07" db="EMBL/GenBank/DDBJ databases">
        <title>Pedobacter sp. nov., isolated from soil.</title>
        <authorList>
            <person name="Zhou L.Y."/>
            <person name="Du Z.J."/>
        </authorList>
    </citation>
    <scope>NUCLEOTIDE SEQUENCE [LARGE SCALE GENOMIC DNA]</scope>
    <source>
        <strain evidence="4 5">JDX94</strain>
    </source>
</reference>
<evidence type="ECO:0008006" key="6">
    <source>
        <dbReference type="Google" id="ProtNLM"/>
    </source>
</evidence>
<sequence>MKYQFCIRFNKIDINSAASKAVLDCNKLFSAHGYKDYTFTVGDNSNKFTYYIALFKELLLFFFSVKKGAIVGIQYPLLSINNVFKYFIAIAKLKKVRFYCVVHDIESLRIGGTDPVMIKTEIANLNCYDLLIVHNKHMANWLASAGVKKPMISLVLFDYLMEDFPIKTRQKEDIVYAGNLSKSTFIYELSLLKNLKFSVYGPGFKKNRAENNANLIWKGQFSPDEIARKINGGIGLIWDGTTIEKCDEVLGNYLKYNNPHKLSLYIAAGLPVIVPRDSAMGEFVTLFKIGWLIDSLYDLETLPIADLYASFQSNVACIREKIIKGGFFSDAIIAAEGALNHKIEN</sequence>
<protein>
    <recommendedName>
        <fullName evidence="6">Beta-1,6-galactofuranosyltransferase</fullName>
    </recommendedName>
</protein>
<organism evidence="4 5">
    <name type="scientific">Pedobacter chinensis</name>
    <dbReference type="NCBI Taxonomy" id="2282421"/>
    <lineage>
        <taxon>Bacteria</taxon>
        <taxon>Pseudomonadati</taxon>
        <taxon>Bacteroidota</taxon>
        <taxon>Sphingobacteriia</taxon>
        <taxon>Sphingobacteriales</taxon>
        <taxon>Sphingobacteriaceae</taxon>
        <taxon>Pedobacter</taxon>
    </lineage>
</organism>
<dbReference type="Pfam" id="PF26334">
    <property type="entry name" value="Gtf3_N"/>
    <property type="match status" value="1"/>
</dbReference>
<dbReference type="EMBL" id="QPKV01000006">
    <property type="protein sequence ID" value="RDC55830.1"/>
    <property type="molecule type" value="Genomic_DNA"/>
</dbReference>
<evidence type="ECO:0000259" key="3">
    <source>
        <dbReference type="Pfam" id="PF26337"/>
    </source>
</evidence>
<dbReference type="Gene3D" id="3.40.50.2000">
    <property type="entry name" value="Glycogen Phosphorylase B"/>
    <property type="match status" value="2"/>
</dbReference>
<gene>
    <name evidence="4" type="ORF">DU508_16350</name>
</gene>
<name>A0A369PU94_9SPHI</name>
<evidence type="ECO:0000313" key="4">
    <source>
        <dbReference type="EMBL" id="RDC55830.1"/>
    </source>
</evidence>
<dbReference type="Proteomes" id="UP000253961">
    <property type="component" value="Unassembled WGS sequence"/>
</dbReference>
<evidence type="ECO:0000313" key="5">
    <source>
        <dbReference type="Proteomes" id="UP000253961"/>
    </source>
</evidence>
<proteinExistence type="predicted"/>
<dbReference type="PIRSF" id="PIRSF007023">
    <property type="entry name" value="UDP-Galf_transf"/>
    <property type="match status" value="1"/>
</dbReference>
<dbReference type="InterPro" id="IPR058591">
    <property type="entry name" value="Gtf3_N"/>
</dbReference>
<dbReference type="RefSeq" id="WP_115403866.1">
    <property type="nucleotide sequence ID" value="NZ_QPKV01000006.1"/>
</dbReference>
<keyword evidence="1" id="KW-0808">Transferase</keyword>
<keyword evidence="5" id="KW-1185">Reference proteome</keyword>
<evidence type="ECO:0000259" key="2">
    <source>
        <dbReference type="Pfam" id="PF26334"/>
    </source>
</evidence>
<dbReference type="OrthoDB" id="9790931at2"/>
<feature type="domain" description="Glucosyltransferase 3-like C-terminal" evidence="3">
    <location>
        <begin position="174"/>
        <end position="334"/>
    </location>
</feature>
<dbReference type="InterPro" id="IPR058592">
    <property type="entry name" value="Gtf3_C"/>
</dbReference>
<dbReference type="AlphaFoldDB" id="A0A369PU94"/>
<accession>A0A369PU94</accession>
<evidence type="ECO:0000256" key="1">
    <source>
        <dbReference type="ARBA" id="ARBA00022679"/>
    </source>
</evidence>
<comment type="caution">
    <text evidence="4">The sequence shown here is derived from an EMBL/GenBank/DDBJ whole genome shotgun (WGS) entry which is preliminary data.</text>
</comment>
<dbReference type="SUPFAM" id="SSF53756">
    <property type="entry name" value="UDP-Glycosyltransferase/glycogen phosphorylase"/>
    <property type="match status" value="1"/>
</dbReference>
<feature type="domain" description="Glucosyltransferase 3-like N-terminal" evidence="2">
    <location>
        <begin position="9"/>
        <end position="154"/>
    </location>
</feature>